<gene>
    <name evidence="1" type="ORF">THRCLA_07150</name>
</gene>
<keyword evidence="2" id="KW-1185">Reference proteome</keyword>
<comment type="caution">
    <text evidence="1">The sequence shown here is derived from an EMBL/GenBank/DDBJ whole genome shotgun (WGS) entry which is preliminary data.</text>
</comment>
<organism evidence="1 2">
    <name type="scientific">Thraustotheca clavata</name>
    <dbReference type="NCBI Taxonomy" id="74557"/>
    <lineage>
        <taxon>Eukaryota</taxon>
        <taxon>Sar</taxon>
        <taxon>Stramenopiles</taxon>
        <taxon>Oomycota</taxon>
        <taxon>Saprolegniomycetes</taxon>
        <taxon>Saprolegniales</taxon>
        <taxon>Achlyaceae</taxon>
        <taxon>Thraustotheca</taxon>
    </lineage>
</organism>
<dbReference type="STRING" id="74557.A0A1V9ZFT7"/>
<dbReference type="EMBL" id="JNBS01001943">
    <property type="protein sequence ID" value="OQR96864.1"/>
    <property type="molecule type" value="Genomic_DNA"/>
</dbReference>
<proteinExistence type="predicted"/>
<evidence type="ECO:0000313" key="1">
    <source>
        <dbReference type="EMBL" id="OQR96864.1"/>
    </source>
</evidence>
<name>A0A1V9ZFT7_9STRA</name>
<dbReference type="Proteomes" id="UP000243217">
    <property type="component" value="Unassembled WGS sequence"/>
</dbReference>
<sequence length="103" mass="12020">MKEVYDIVPEIPNAQAFYEYLLTLDEYYTPALAEILTRCPRTDCCAELPLNEVYLMHFCNQTIFCPNCRGAILYETFMLAQFVKNCPLFKVECTLQKEKFGLL</sequence>
<dbReference type="AlphaFoldDB" id="A0A1V9ZFT7"/>
<accession>A0A1V9ZFT7</accession>
<protein>
    <submittedName>
        <fullName evidence="1">Uncharacterized protein</fullName>
    </submittedName>
</protein>
<evidence type="ECO:0000313" key="2">
    <source>
        <dbReference type="Proteomes" id="UP000243217"/>
    </source>
</evidence>
<reference evidence="1 2" key="1">
    <citation type="journal article" date="2014" name="Genome Biol. Evol.">
        <title>The secreted proteins of Achlya hypogyna and Thraustotheca clavata identify the ancestral oomycete secretome and reveal gene acquisitions by horizontal gene transfer.</title>
        <authorList>
            <person name="Misner I."/>
            <person name="Blouin N."/>
            <person name="Leonard G."/>
            <person name="Richards T.A."/>
            <person name="Lane C.E."/>
        </authorList>
    </citation>
    <scope>NUCLEOTIDE SEQUENCE [LARGE SCALE GENOMIC DNA]</scope>
    <source>
        <strain evidence="1 2">ATCC 34112</strain>
    </source>
</reference>